<evidence type="ECO:0000256" key="2">
    <source>
        <dbReference type="SAM" id="MobiDB-lite"/>
    </source>
</evidence>
<organism evidence="3 4">
    <name type="scientific">Odynerus spinipes</name>
    <dbReference type="NCBI Taxonomy" id="1348599"/>
    <lineage>
        <taxon>Eukaryota</taxon>
        <taxon>Metazoa</taxon>
        <taxon>Ecdysozoa</taxon>
        <taxon>Arthropoda</taxon>
        <taxon>Hexapoda</taxon>
        <taxon>Insecta</taxon>
        <taxon>Pterygota</taxon>
        <taxon>Neoptera</taxon>
        <taxon>Endopterygota</taxon>
        <taxon>Hymenoptera</taxon>
        <taxon>Apocrita</taxon>
        <taxon>Aculeata</taxon>
        <taxon>Vespoidea</taxon>
        <taxon>Vespidae</taxon>
        <taxon>Eumeninae</taxon>
        <taxon>Odynerus</taxon>
    </lineage>
</organism>
<gene>
    <name evidence="3" type="ORF">KPH14_011724</name>
</gene>
<accession>A0AAD9VUK9</accession>
<feature type="coiled-coil region" evidence="1">
    <location>
        <begin position="111"/>
        <end position="254"/>
    </location>
</feature>
<comment type="caution">
    <text evidence="3">The sequence shown here is derived from an EMBL/GenBank/DDBJ whole genome shotgun (WGS) entry which is preliminary data.</text>
</comment>
<keyword evidence="1" id="KW-0175">Coiled coil</keyword>
<evidence type="ECO:0000313" key="4">
    <source>
        <dbReference type="Proteomes" id="UP001258017"/>
    </source>
</evidence>
<proteinExistence type="predicted"/>
<protein>
    <submittedName>
        <fullName evidence="3">Uncharacterized protein</fullName>
    </submittedName>
</protein>
<reference evidence="3" key="1">
    <citation type="submission" date="2021-08" db="EMBL/GenBank/DDBJ databases">
        <authorList>
            <person name="Misof B."/>
            <person name="Oliver O."/>
            <person name="Podsiadlowski L."/>
            <person name="Donath A."/>
            <person name="Peters R."/>
            <person name="Mayer C."/>
            <person name="Rust J."/>
            <person name="Gunkel S."/>
            <person name="Lesny P."/>
            <person name="Martin S."/>
            <person name="Oeyen J.P."/>
            <person name="Petersen M."/>
            <person name="Panagiotis P."/>
            <person name="Wilbrandt J."/>
            <person name="Tanja T."/>
        </authorList>
    </citation>
    <scope>NUCLEOTIDE SEQUENCE</scope>
    <source>
        <strain evidence="3">GBR_01_08_01A</strain>
        <tissue evidence="3">Thorax + abdomen</tissue>
    </source>
</reference>
<dbReference type="EMBL" id="JAIFRP010000011">
    <property type="protein sequence ID" value="KAK2586682.1"/>
    <property type="molecule type" value="Genomic_DNA"/>
</dbReference>
<dbReference type="SUPFAM" id="SSF57997">
    <property type="entry name" value="Tropomyosin"/>
    <property type="match status" value="1"/>
</dbReference>
<name>A0AAD9VUK9_9HYME</name>
<evidence type="ECO:0000313" key="3">
    <source>
        <dbReference type="EMBL" id="KAK2586682.1"/>
    </source>
</evidence>
<feature type="region of interest" description="Disordered" evidence="2">
    <location>
        <begin position="53"/>
        <end position="77"/>
    </location>
</feature>
<reference evidence="3" key="2">
    <citation type="journal article" date="2023" name="Commun. Biol.">
        <title>Intrasexual cuticular hydrocarbon dimorphism in a wasp sheds light on hydrocarbon biosynthesis genes in Hymenoptera.</title>
        <authorList>
            <person name="Moris V.C."/>
            <person name="Podsiadlowski L."/>
            <person name="Martin S."/>
            <person name="Oeyen J.P."/>
            <person name="Donath A."/>
            <person name="Petersen M."/>
            <person name="Wilbrandt J."/>
            <person name="Misof B."/>
            <person name="Liedtke D."/>
            <person name="Thamm M."/>
            <person name="Scheiner R."/>
            <person name="Schmitt T."/>
            <person name="Niehuis O."/>
        </authorList>
    </citation>
    <scope>NUCLEOTIDE SEQUENCE</scope>
    <source>
        <strain evidence="3">GBR_01_08_01A</strain>
    </source>
</reference>
<sequence length="311" mass="35118">MSEIKDCSSTGCISVNNVTNNENEKISTSATIIPMEKAENEISNIFEKEAIQSEVTKMESEHKSSEASNVPKDDTTSVSDTIIIKKESSEVEEIPLIPPVTKEDNSSPMASRDEKVLISKLEEEVKEKINERDMYQKKLAETEKKLADLEATIVTTINSTDNNVANAHTVLTELKNKLKEATMQLEDRGVIMANQEKQISALNHQVTTLKEVVAITRDLLQIRNTEVKHLQAEVDDMEARIAEEREKHNTMISKMDSAVRLNSDLKKEYEIQLGLFKDLRIKYDEKITLLSEEKRALELANQSAINQAEQN</sequence>
<feature type="compositionally biased region" description="Basic and acidic residues" evidence="2">
    <location>
        <begin position="53"/>
        <end position="75"/>
    </location>
</feature>
<dbReference type="Proteomes" id="UP001258017">
    <property type="component" value="Unassembled WGS sequence"/>
</dbReference>
<keyword evidence="4" id="KW-1185">Reference proteome</keyword>
<evidence type="ECO:0000256" key="1">
    <source>
        <dbReference type="SAM" id="Coils"/>
    </source>
</evidence>
<dbReference type="AlphaFoldDB" id="A0AAD9VUK9"/>